<dbReference type="PANTHER" id="PTHR42823:SF3">
    <property type="entry name" value="ATP SYNTHASE SUBUNIT A, CHLOROPLASTIC"/>
    <property type="match status" value="1"/>
</dbReference>
<feature type="region of interest" description="Disordered" evidence="11">
    <location>
        <begin position="220"/>
        <end position="247"/>
    </location>
</feature>
<protein>
    <submittedName>
        <fullName evidence="13">F0F1 ATP synthase subunit A</fullName>
    </submittedName>
</protein>
<dbReference type="InterPro" id="IPR045082">
    <property type="entry name" value="ATP_syn_F0_a_bact/chloroplast"/>
</dbReference>
<name>A0A101FUJ1_9EURY</name>
<dbReference type="SUPFAM" id="SSF81336">
    <property type="entry name" value="F1F0 ATP synthase subunit A"/>
    <property type="match status" value="1"/>
</dbReference>
<feature type="transmembrane region" description="Helical" evidence="12">
    <location>
        <begin position="108"/>
        <end position="129"/>
    </location>
</feature>
<evidence type="ECO:0000313" key="14">
    <source>
        <dbReference type="Proteomes" id="UP000057043"/>
    </source>
</evidence>
<evidence type="ECO:0000313" key="13">
    <source>
        <dbReference type="EMBL" id="KUK44761.1"/>
    </source>
</evidence>
<dbReference type="NCBIfam" id="NF004481">
    <property type="entry name" value="PRK05815.2-3"/>
    <property type="match status" value="1"/>
</dbReference>
<evidence type="ECO:0000256" key="9">
    <source>
        <dbReference type="ARBA" id="ARBA00023136"/>
    </source>
</evidence>
<dbReference type="GO" id="GO:0005886">
    <property type="term" value="C:plasma membrane"/>
    <property type="evidence" value="ECO:0007669"/>
    <property type="project" value="TreeGrafter"/>
</dbReference>
<comment type="subcellular location">
    <subcellularLocation>
        <location evidence="1">Membrane</location>
        <topology evidence="1">Multi-pass membrane protein</topology>
    </subcellularLocation>
</comment>
<keyword evidence="9 12" id="KW-0472">Membrane</keyword>
<keyword evidence="6" id="KW-0375">Hydrogen ion transport</keyword>
<dbReference type="AlphaFoldDB" id="A0A101FUJ1"/>
<feature type="transmembrane region" description="Helical" evidence="12">
    <location>
        <begin position="166"/>
        <end position="188"/>
    </location>
</feature>
<dbReference type="HAMAP" id="MF_01393">
    <property type="entry name" value="ATP_synth_a_bact"/>
    <property type="match status" value="1"/>
</dbReference>
<sequence length="247" mass="27480">MVELSPDEAVLWRWESVTINETIVFTWIVIGILAILAWASTRHLSTTPPFSRRQVALETIISYMRKEIREIARRDSDPYLPFSGTLFLFLSVSSILGIVPGYRSPTSSLSTTAALAACVFFAVPIYGILQQGPSGYFRRYVQPTPLMLPFNVIGEISRTVALALRLFGNMMSQTLLVAVLISLAPLFLPVIMDLFGLLIGQVQAYIFAVLATVYIISASSDEKEIEEEPEKEEESEENPKREPEGGT</sequence>
<keyword evidence="3" id="KW-0813">Transport</keyword>
<gene>
    <name evidence="13" type="ORF">XD72_0866</name>
</gene>
<feature type="compositionally biased region" description="Basic and acidic residues" evidence="11">
    <location>
        <begin position="237"/>
        <end position="247"/>
    </location>
</feature>
<evidence type="ECO:0000256" key="12">
    <source>
        <dbReference type="SAM" id="Phobius"/>
    </source>
</evidence>
<dbReference type="Gene3D" id="1.20.120.220">
    <property type="entry name" value="ATP synthase, F0 complex, subunit A"/>
    <property type="match status" value="1"/>
</dbReference>
<evidence type="ECO:0000256" key="5">
    <source>
        <dbReference type="ARBA" id="ARBA00022692"/>
    </source>
</evidence>
<dbReference type="Pfam" id="PF00119">
    <property type="entry name" value="ATP-synt_A"/>
    <property type="match status" value="1"/>
</dbReference>
<evidence type="ECO:0000256" key="6">
    <source>
        <dbReference type="ARBA" id="ARBA00022781"/>
    </source>
</evidence>
<organism evidence="13 14">
    <name type="scientific">Methanothrix harundinacea</name>
    <dbReference type="NCBI Taxonomy" id="301375"/>
    <lineage>
        <taxon>Archaea</taxon>
        <taxon>Methanobacteriati</taxon>
        <taxon>Methanobacteriota</taxon>
        <taxon>Stenosarchaea group</taxon>
        <taxon>Methanomicrobia</taxon>
        <taxon>Methanotrichales</taxon>
        <taxon>Methanotrichaceae</taxon>
        <taxon>Methanothrix</taxon>
    </lineage>
</organism>
<dbReference type="InterPro" id="IPR000568">
    <property type="entry name" value="ATP_synth_F0_asu"/>
</dbReference>
<dbReference type="PROSITE" id="PS00449">
    <property type="entry name" value="ATPASE_A"/>
    <property type="match status" value="1"/>
</dbReference>
<feature type="transmembrane region" description="Helical" evidence="12">
    <location>
        <begin position="22"/>
        <end position="39"/>
    </location>
</feature>
<evidence type="ECO:0000256" key="2">
    <source>
        <dbReference type="ARBA" id="ARBA00006810"/>
    </source>
</evidence>
<evidence type="ECO:0000256" key="11">
    <source>
        <dbReference type="SAM" id="MobiDB-lite"/>
    </source>
</evidence>
<dbReference type="PATRIC" id="fig|301375.7.peg.435"/>
<comment type="caution">
    <text evidence="13">The sequence shown here is derived from an EMBL/GenBank/DDBJ whole genome shotgun (WGS) entry which is preliminary data.</text>
</comment>
<proteinExistence type="inferred from homology"/>
<dbReference type="PRINTS" id="PR00123">
    <property type="entry name" value="ATPASEA"/>
</dbReference>
<comment type="similarity">
    <text evidence="2">Belongs to the ATPase A chain family.</text>
</comment>
<keyword evidence="7 12" id="KW-1133">Transmembrane helix</keyword>
<dbReference type="EMBL" id="LGFT01000016">
    <property type="protein sequence ID" value="KUK44761.1"/>
    <property type="molecule type" value="Genomic_DNA"/>
</dbReference>
<feature type="compositionally biased region" description="Acidic residues" evidence="11">
    <location>
        <begin position="223"/>
        <end position="236"/>
    </location>
</feature>
<dbReference type="InterPro" id="IPR035908">
    <property type="entry name" value="F0_ATP_A_sf"/>
</dbReference>
<evidence type="ECO:0000256" key="4">
    <source>
        <dbReference type="ARBA" id="ARBA00022547"/>
    </source>
</evidence>
<feature type="transmembrane region" description="Helical" evidence="12">
    <location>
        <begin position="79"/>
        <end position="102"/>
    </location>
</feature>
<keyword evidence="10" id="KW-0066">ATP synthesis</keyword>
<keyword evidence="8" id="KW-0406">Ion transport</keyword>
<dbReference type="GO" id="GO:0045259">
    <property type="term" value="C:proton-transporting ATP synthase complex"/>
    <property type="evidence" value="ECO:0007669"/>
    <property type="project" value="UniProtKB-KW"/>
</dbReference>
<accession>A0A101FUJ1</accession>
<dbReference type="InterPro" id="IPR023011">
    <property type="entry name" value="ATP_synth_F0_asu_AS"/>
</dbReference>
<evidence type="ECO:0000256" key="7">
    <source>
        <dbReference type="ARBA" id="ARBA00022989"/>
    </source>
</evidence>
<dbReference type="GO" id="GO:0042777">
    <property type="term" value="P:proton motive force-driven plasma membrane ATP synthesis"/>
    <property type="evidence" value="ECO:0007669"/>
    <property type="project" value="TreeGrafter"/>
</dbReference>
<dbReference type="PANTHER" id="PTHR42823">
    <property type="entry name" value="ATP SYNTHASE SUBUNIT A, CHLOROPLASTIC"/>
    <property type="match status" value="1"/>
</dbReference>
<evidence type="ECO:0000256" key="8">
    <source>
        <dbReference type="ARBA" id="ARBA00023065"/>
    </source>
</evidence>
<evidence type="ECO:0000256" key="1">
    <source>
        <dbReference type="ARBA" id="ARBA00004141"/>
    </source>
</evidence>
<keyword evidence="5 12" id="KW-0812">Transmembrane</keyword>
<evidence type="ECO:0000256" key="10">
    <source>
        <dbReference type="ARBA" id="ARBA00023310"/>
    </source>
</evidence>
<dbReference type="NCBIfam" id="TIGR01131">
    <property type="entry name" value="ATP_synt_6_or_A"/>
    <property type="match status" value="1"/>
</dbReference>
<dbReference type="GO" id="GO:0046933">
    <property type="term" value="F:proton-transporting ATP synthase activity, rotational mechanism"/>
    <property type="evidence" value="ECO:0007669"/>
    <property type="project" value="TreeGrafter"/>
</dbReference>
<dbReference type="Proteomes" id="UP000057043">
    <property type="component" value="Unassembled WGS sequence"/>
</dbReference>
<feature type="transmembrane region" description="Helical" evidence="12">
    <location>
        <begin position="194"/>
        <end position="216"/>
    </location>
</feature>
<evidence type="ECO:0000256" key="3">
    <source>
        <dbReference type="ARBA" id="ARBA00022448"/>
    </source>
</evidence>
<keyword evidence="4" id="KW-0138">CF(0)</keyword>
<reference evidence="13 14" key="1">
    <citation type="journal article" date="2015" name="MBio">
        <title>Genome-Resolved Metagenomic Analysis Reveals Roles for Candidate Phyla and Other Microbial Community Members in Biogeochemical Transformations in Oil Reservoirs.</title>
        <authorList>
            <person name="Hu P."/>
            <person name="Tom L."/>
            <person name="Singh A."/>
            <person name="Thomas B.C."/>
            <person name="Baker B.J."/>
            <person name="Piceno Y.M."/>
            <person name="Andersen G.L."/>
            <person name="Banfield J.F."/>
        </authorList>
    </citation>
    <scope>NUCLEOTIDE SEQUENCE [LARGE SCALE GENOMIC DNA]</scope>
    <source>
        <strain evidence="13">57_489</strain>
    </source>
</reference>
<dbReference type="CDD" id="cd00310">
    <property type="entry name" value="ATP-synt_Fo_a_6"/>
    <property type="match status" value="1"/>
</dbReference>